<accession>A0ABR3UI19</accession>
<reference evidence="9 10" key="1">
    <citation type="submission" date="2024-09" db="EMBL/GenBank/DDBJ databases">
        <title>T2T genomes of carrot and Alternaria dauci and their utility for understanding host-pathogen interaction during carrot leaf blight disease.</title>
        <authorList>
            <person name="Liu W."/>
            <person name="Xu S."/>
            <person name="Ou C."/>
            <person name="Liu X."/>
            <person name="Zhuang F."/>
            <person name="Deng X.W."/>
        </authorList>
    </citation>
    <scope>NUCLEOTIDE SEQUENCE [LARGE SCALE GENOMIC DNA]</scope>
    <source>
        <strain evidence="9 10">A2016</strain>
    </source>
</reference>
<comment type="similarity">
    <text evidence="1">Belongs to the pyridoxine kinase family.</text>
</comment>
<keyword evidence="3" id="KW-0808">Transferase</keyword>
<dbReference type="Gene3D" id="3.40.1190.20">
    <property type="match status" value="1"/>
</dbReference>
<evidence type="ECO:0000256" key="3">
    <source>
        <dbReference type="ARBA" id="ARBA00022679"/>
    </source>
</evidence>
<evidence type="ECO:0000256" key="2">
    <source>
        <dbReference type="ARBA" id="ARBA00012104"/>
    </source>
</evidence>
<protein>
    <recommendedName>
        <fullName evidence="2">pyridoxal kinase</fullName>
        <ecNumber evidence="2">2.7.1.35</ecNumber>
    </recommendedName>
</protein>
<evidence type="ECO:0000313" key="10">
    <source>
        <dbReference type="Proteomes" id="UP001578633"/>
    </source>
</evidence>
<organism evidence="9 10">
    <name type="scientific">Alternaria dauci</name>
    <dbReference type="NCBI Taxonomy" id="48095"/>
    <lineage>
        <taxon>Eukaryota</taxon>
        <taxon>Fungi</taxon>
        <taxon>Dikarya</taxon>
        <taxon>Ascomycota</taxon>
        <taxon>Pezizomycotina</taxon>
        <taxon>Dothideomycetes</taxon>
        <taxon>Pleosporomycetidae</taxon>
        <taxon>Pleosporales</taxon>
        <taxon>Pleosporineae</taxon>
        <taxon>Pleosporaceae</taxon>
        <taxon>Alternaria</taxon>
        <taxon>Alternaria sect. Porri</taxon>
    </lineage>
</organism>
<evidence type="ECO:0000256" key="1">
    <source>
        <dbReference type="ARBA" id="ARBA00008805"/>
    </source>
</evidence>
<dbReference type="Pfam" id="PF08543">
    <property type="entry name" value="Phos_pyr_kin"/>
    <property type="match status" value="1"/>
</dbReference>
<feature type="domain" description="Pyridoxamine kinase/Phosphomethylpyrimidine kinase" evidence="8">
    <location>
        <begin position="116"/>
        <end position="199"/>
    </location>
</feature>
<dbReference type="EMBL" id="JBHGVX010000006">
    <property type="protein sequence ID" value="KAL1795244.1"/>
    <property type="molecule type" value="Genomic_DNA"/>
</dbReference>
<sequence length="451" mass="48863">MASDTLIPDTRVLAIASHLSYVGNKMATLVMQSLGCDVSAINTVHYSNHTAYKQIRGTKTSASEILDLYEGLRQSNLTNFDVLLTGYMPSAEAVQAIGTIGRDIKLNAGTKPGSFFWVLDPVMGDNGKLYIPEDEVPEYKGLLREADLILPNQFEAELLSDTPITDLKSLAAAIQVLHKTYQVPHVIITSLRLTRDNQTVPSRPVSKAGTGTHTPSDPATSQQGSQPQAPQIDLSDVENLTIIGSTATSDYKPRLFRIDTPQLPLFFSGTGDMFAALTIPRLIEAVHAASTPEFNLHATSSWRSPDNVSAEELPLAKACQKVLASMQAILTRTTSVCQEKMAAYDARAAKEGRGEGGEADEEISKKRHLALMNASEVTVPRYVKEMLDPPHLERFKPRAVHEGESVPEHVGERTPDELNVLHLGVGTKDGGAMQVLQADTQGKVVGEGETS</sequence>
<dbReference type="RefSeq" id="XP_069305828.1">
    <property type="nucleotide sequence ID" value="XM_069453258.1"/>
</dbReference>
<evidence type="ECO:0000256" key="4">
    <source>
        <dbReference type="ARBA" id="ARBA00022741"/>
    </source>
</evidence>
<proteinExistence type="inferred from homology"/>
<keyword evidence="4" id="KW-0547">Nucleotide-binding</keyword>
<name>A0ABR3UI19_9PLEO</name>
<dbReference type="InterPro" id="IPR004625">
    <property type="entry name" value="PyrdxlKinase"/>
</dbReference>
<dbReference type="Proteomes" id="UP001578633">
    <property type="component" value="Chromosome 6"/>
</dbReference>
<evidence type="ECO:0000256" key="7">
    <source>
        <dbReference type="SAM" id="MobiDB-lite"/>
    </source>
</evidence>
<dbReference type="PANTHER" id="PTHR10534">
    <property type="entry name" value="PYRIDOXAL KINASE"/>
    <property type="match status" value="1"/>
</dbReference>
<dbReference type="PANTHER" id="PTHR10534:SF2">
    <property type="entry name" value="PYRIDOXAL KINASE"/>
    <property type="match status" value="1"/>
</dbReference>
<keyword evidence="6" id="KW-0067">ATP-binding</keyword>
<feature type="region of interest" description="Disordered" evidence="7">
    <location>
        <begin position="198"/>
        <end position="233"/>
    </location>
</feature>
<dbReference type="InterPro" id="IPR013749">
    <property type="entry name" value="PM/HMP-P_kinase-1"/>
</dbReference>
<evidence type="ECO:0000256" key="6">
    <source>
        <dbReference type="ARBA" id="ARBA00022840"/>
    </source>
</evidence>
<comment type="caution">
    <text evidence="9">The sequence shown here is derived from an EMBL/GenBank/DDBJ whole genome shotgun (WGS) entry which is preliminary data.</text>
</comment>
<dbReference type="InterPro" id="IPR029056">
    <property type="entry name" value="Ribokinase-like"/>
</dbReference>
<gene>
    <name evidence="9" type="ORF">ACET3X_007060</name>
</gene>
<dbReference type="GeneID" id="96087382"/>
<evidence type="ECO:0000259" key="8">
    <source>
        <dbReference type="Pfam" id="PF08543"/>
    </source>
</evidence>
<dbReference type="EC" id="2.7.1.35" evidence="2"/>
<evidence type="ECO:0000313" key="9">
    <source>
        <dbReference type="EMBL" id="KAL1795244.1"/>
    </source>
</evidence>
<dbReference type="SUPFAM" id="SSF53613">
    <property type="entry name" value="Ribokinase-like"/>
    <property type="match status" value="1"/>
</dbReference>
<dbReference type="CDD" id="cd01173">
    <property type="entry name" value="pyridoxal_pyridoxamine_kinase"/>
    <property type="match status" value="1"/>
</dbReference>
<feature type="compositionally biased region" description="Polar residues" evidence="7">
    <location>
        <begin position="209"/>
        <end position="229"/>
    </location>
</feature>
<evidence type="ECO:0000256" key="5">
    <source>
        <dbReference type="ARBA" id="ARBA00022777"/>
    </source>
</evidence>
<keyword evidence="5" id="KW-0418">Kinase</keyword>
<keyword evidence="10" id="KW-1185">Reference proteome</keyword>